<protein>
    <submittedName>
        <fullName evidence="3">D-alanyl-D-alanine carboxypeptidase family protein</fullName>
    </submittedName>
</protein>
<keyword evidence="3" id="KW-0645">Protease</keyword>
<dbReference type="GO" id="GO:0004180">
    <property type="term" value="F:carboxypeptidase activity"/>
    <property type="evidence" value="ECO:0007669"/>
    <property type="project" value="UniProtKB-KW"/>
</dbReference>
<evidence type="ECO:0000313" key="3">
    <source>
        <dbReference type="EMBL" id="KAD3720733.1"/>
    </source>
</evidence>
<dbReference type="AlphaFoldDB" id="A0A5N6MRB3"/>
<accession>A0A5N6MRB3</accession>
<dbReference type="InterPro" id="IPR058193">
    <property type="entry name" value="VanY/YodJ_core_dom"/>
</dbReference>
<dbReference type="CDD" id="cd14852">
    <property type="entry name" value="LD-carboxypeptidase"/>
    <property type="match status" value="1"/>
</dbReference>
<feature type="domain" description="D-alanyl-D-alanine carboxypeptidase-like core" evidence="2">
    <location>
        <begin position="66"/>
        <end position="193"/>
    </location>
</feature>
<evidence type="ECO:0000256" key="1">
    <source>
        <dbReference type="SAM" id="SignalP"/>
    </source>
</evidence>
<feature type="signal peptide" evidence="1">
    <location>
        <begin position="1"/>
        <end position="17"/>
    </location>
</feature>
<evidence type="ECO:0000259" key="2">
    <source>
        <dbReference type="Pfam" id="PF02557"/>
    </source>
</evidence>
<dbReference type="SUPFAM" id="SSF55166">
    <property type="entry name" value="Hedgehog/DD-peptidase"/>
    <property type="match status" value="1"/>
</dbReference>
<dbReference type="InterPro" id="IPR003709">
    <property type="entry name" value="VanY-like_core_dom"/>
</dbReference>
<keyword evidence="1" id="KW-0732">Signal</keyword>
<dbReference type="PANTHER" id="PTHR34385:SF1">
    <property type="entry name" value="PEPTIDOGLYCAN L-ALANYL-D-GLUTAMATE ENDOPEPTIDASE CWLK"/>
    <property type="match status" value="1"/>
</dbReference>
<name>A0A5N6MRB3_9MICC</name>
<dbReference type="EMBL" id="VTFX01000003">
    <property type="protein sequence ID" value="KAD3720733.1"/>
    <property type="molecule type" value="Genomic_DNA"/>
</dbReference>
<dbReference type="Gene3D" id="3.30.1380.10">
    <property type="match status" value="1"/>
</dbReference>
<sequence length="219" mass="22931">MAALLCACLVVSLAVLAHLSAEPQAADAAVAAVSEPPDSLTHVVNKTRPLAADYVPQDLVDAGGLLLRSEAAEAYVRMVADAAAEDVRIAPVSGYRSREEQARLHASYTEQYGQEGADSLSARPGYSEHETGLAVDIGNPDGACALETCFDGTAAGIWAAANAHRYGYLIRYPAGAEHLTGYAYEPWHLRYVGPGTAAEIVTSGVTLEEFLGLPAAPGY</sequence>
<organism evidence="3 4">
    <name type="scientific">Arthrobacter yangruifuii</name>
    <dbReference type="NCBI Taxonomy" id="2606616"/>
    <lineage>
        <taxon>Bacteria</taxon>
        <taxon>Bacillati</taxon>
        <taxon>Actinomycetota</taxon>
        <taxon>Actinomycetes</taxon>
        <taxon>Micrococcales</taxon>
        <taxon>Micrococcaceae</taxon>
        <taxon>Arthrobacter</taxon>
    </lineage>
</organism>
<dbReference type="InterPro" id="IPR052179">
    <property type="entry name" value="DD-CPase-like"/>
</dbReference>
<comment type="caution">
    <text evidence="3">The sequence shown here is derived from an EMBL/GenBank/DDBJ whole genome shotgun (WGS) entry which is preliminary data.</text>
</comment>
<feature type="chain" id="PRO_5039480387" evidence="1">
    <location>
        <begin position="18"/>
        <end position="219"/>
    </location>
</feature>
<evidence type="ECO:0000313" key="4">
    <source>
        <dbReference type="Proteomes" id="UP000326852"/>
    </source>
</evidence>
<dbReference type="GO" id="GO:0006508">
    <property type="term" value="P:proteolysis"/>
    <property type="evidence" value="ECO:0007669"/>
    <property type="project" value="InterPro"/>
</dbReference>
<gene>
    <name evidence="3" type="ORF">GD627_07010</name>
</gene>
<dbReference type="Pfam" id="PF02557">
    <property type="entry name" value="VanY"/>
    <property type="match status" value="1"/>
</dbReference>
<proteinExistence type="predicted"/>
<keyword evidence="3" id="KW-0121">Carboxypeptidase</keyword>
<keyword evidence="3" id="KW-0378">Hydrolase</keyword>
<dbReference type="InterPro" id="IPR009045">
    <property type="entry name" value="Zn_M74/Hedgehog-like"/>
</dbReference>
<dbReference type="Proteomes" id="UP000326852">
    <property type="component" value="Unassembled WGS sequence"/>
</dbReference>
<reference evidence="3 4" key="1">
    <citation type="submission" date="2019-08" db="EMBL/GenBank/DDBJ databases">
        <title>Arthrobacter sp. nov., isolated from plateau pika and Tibetan wild ass.</title>
        <authorList>
            <person name="Ge Y."/>
        </authorList>
    </citation>
    <scope>NUCLEOTIDE SEQUENCE [LARGE SCALE GENOMIC DNA]</scope>
    <source>
        <strain evidence="3 4">785</strain>
    </source>
</reference>
<dbReference type="PANTHER" id="PTHR34385">
    <property type="entry name" value="D-ALANYL-D-ALANINE CARBOXYPEPTIDASE"/>
    <property type="match status" value="1"/>
</dbReference>
<keyword evidence="4" id="KW-1185">Reference proteome</keyword>